<reference evidence="1" key="1">
    <citation type="submission" date="2017-10" db="EMBL/GenBank/DDBJ databases">
        <title>Draft genome sequence of the planktic cyanobacteria Tychonema bourrellyi isolated from alpine lentic freshwater.</title>
        <authorList>
            <person name="Tett A."/>
            <person name="Armanini F."/>
            <person name="Asnicar F."/>
            <person name="Boscaini A."/>
            <person name="Pasolli E."/>
            <person name="Zolfo M."/>
            <person name="Donati C."/>
            <person name="Salmaso N."/>
            <person name="Segata N."/>
        </authorList>
    </citation>
    <scope>NUCLEOTIDE SEQUENCE</scope>
    <source>
        <strain evidence="1">FEM_GT703</strain>
    </source>
</reference>
<name>A0A2G4F5S6_9CYAN</name>
<organism evidence="1 2">
    <name type="scientific">Tychonema bourrellyi FEM_GT703</name>
    <dbReference type="NCBI Taxonomy" id="2040638"/>
    <lineage>
        <taxon>Bacteria</taxon>
        <taxon>Bacillati</taxon>
        <taxon>Cyanobacteriota</taxon>
        <taxon>Cyanophyceae</taxon>
        <taxon>Oscillatoriophycideae</taxon>
        <taxon>Oscillatoriales</taxon>
        <taxon>Microcoleaceae</taxon>
        <taxon>Tychonema</taxon>
    </lineage>
</organism>
<keyword evidence="2" id="KW-1185">Reference proteome</keyword>
<comment type="caution">
    <text evidence="1">The sequence shown here is derived from an EMBL/GenBank/DDBJ whole genome shotgun (WGS) entry which is preliminary data.</text>
</comment>
<evidence type="ECO:0000313" key="2">
    <source>
        <dbReference type="Proteomes" id="UP000226442"/>
    </source>
</evidence>
<proteinExistence type="predicted"/>
<dbReference type="Proteomes" id="UP000226442">
    <property type="component" value="Unassembled WGS sequence"/>
</dbReference>
<dbReference type="AlphaFoldDB" id="A0A2G4F5S6"/>
<dbReference type="EMBL" id="NXIB02000006">
    <property type="protein sequence ID" value="PHX57075.1"/>
    <property type="molecule type" value="Genomic_DNA"/>
</dbReference>
<evidence type="ECO:0000313" key="1">
    <source>
        <dbReference type="EMBL" id="PHX57075.1"/>
    </source>
</evidence>
<gene>
    <name evidence="1" type="ORF">CP500_002005</name>
</gene>
<accession>A0A2G4F5S6</accession>
<sequence>MSRKRPARSSNPDLRRGIAEIEAKLLSWLTPIRFKPLRLSHLTQKLRDRLLTLPVMMAVVLSLVYRRISGLSEVIRVLESEGLLWVEPFKVSKQALSKRLACLPPDAFQ</sequence>
<evidence type="ECO:0008006" key="3">
    <source>
        <dbReference type="Google" id="ProtNLM"/>
    </source>
</evidence>
<dbReference type="RefSeq" id="WP_096828755.1">
    <property type="nucleotide sequence ID" value="NZ_NXIB02000006.1"/>
</dbReference>
<dbReference type="OrthoDB" id="570301at2"/>
<protein>
    <recommendedName>
        <fullName evidence="3">Transposase</fullName>
    </recommendedName>
</protein>